<dbReference type="RefSeq" id="WP_130613111.1">
    <property type="nucleotide sequence ID" value="NZ_AP019369.1"/>
</dbReference>
<sequence length="103" mass="12232">MTNNIKSPKFFGRPTAAWFIAMSSDSFIREDDAEYSVCDLAIHYKKTKSTIRNVILRNYEKLYDKKFEPKYIINENGVTEVLFKGKFLKKISSDYIRENEYLR</sequence>
<gene>
    <name evidence="1" type="ORF">JCM31447_31400</name>
</gene>
<name>A0A4P2VMM8_FLUSA</name>
<proteinExistence type="predicted"/>
<dbReference type="Proteomes" id="UP000291236">
    <property type="component" value="Plasmid 79K"/>
</dbReference>
<reference evidence="1 2" key="1">
    <citation type="submission" date="2018-12" db="EMBL/GenBank/DDBJ databases">
        <title>Rubrispira sanarue gen. nov., sp., nov., a member of the order Silvanigrellales, isolated from a brackish lake in Hamamatsu Japan.</title>
        <authorList>
            <person name="Maejima Y."/>
            <person name="Iino T."/>
            <person name="Muraguchi Y."/>
            <person name="Fukuda K."/>
            <person name="Nojiri H."/>
            <person name="Ohkuma M."/>
            <person name="Moriuchi R."/>
            <person name="Dohra H."/>
            <person name="Kimbara K."/>
            <person name="Shintani M."/>
        </authorList>
    </citation>
    <scope>NUCLEOTIDE SEQUENCE [LARGE SCALE GENOMIC DNA]</scope>
    <source>
        <strain evidence="1 2">RF1110005</strain>
        <plasmid evidence="1 2">79K</plasmid>
    </source>
</reference>
<protein>
    <submittedName>
        <fullName evidence="1">Uncharacterized protein</fullName>
    </submittedName>
</protein>
<organism evidence="1 2">
    <name type="scientific">Fluviispira sanaruensis</name>
    <dbReference type="NCBI Taxonomy" id="2493639"/>
    <lineage>
        <taxon>Bacteria</taxon>
        <taxon>Pseudomonadati</taxon>
        <taxon>Bdellovibrionota</taxon>
        <taxon>Oligoflexia</taxon>
        <taxon>Silvanigrellales</taxon>
        <taxon>Silvanigrellaceae</taxon>
        <taxon>Fluviispira</taxon>
    </lineage>
</organism>
<keyword evidence="2" id="KW-1185">Reference proteome</keyword>
<keyword evidence="1" id="KW-0614">Plasmid</keyword>
<geneLocation type="plasmid" evidence="1 2">
    <name>79K</name>
</geneLocation>
<evidence type="ECO:0000313" key="1">
    <source>
        <dbReference type="EMBL" id="BBH54666.1"/>
    </source>
</evidence>
<dbReference type="EMBL" id="AP019369">
    <property type="protein sequence ID" value="BBH54666.1"/>
    <property type="molecule type" value="Genomic_DNA"/>
</dbReference>
<dbReference type="KEGG" id="sbf:JCM31447_31400"/>
<evidence type="ECO:0000313" key="2">
    <source>
        <dbReference type="Proteomes" id="UP000291236"/>
    </source>
</evidence>
<dbReference type="GeneID" id="39493324"/>
<accession>A0A4P2VMM8</accession>
<dbReference type="AlphaFoldDB" id="A0A4P2VMM8"/>